<proteinExistence type="predicted"/>
<name>A0A8S5NK64_9CAUD</name>
<dbReference type="EMBL" id="BK015176">
    <property type="protein sequence ID" value="DAD94483.1"/>
    <property type="molecule type" value="Genomic_DNA"/>
</dbReference>
<reference evidence="1" key="1">
    <citation type="journal article" date="2021" name="Proc. Natl. Acad. Sci. U.S.A.">
        <title>A Catalog of Tens of Thousands of Viruses from Human Metagenomes Reveals Hidden Associations with Chronic Diseases.</title>
        <authorList>
            <person name="Tisza M.J."/>
            <person name="Buck C.B."/>
        </authorList>
    </citation>
    <scope>NUCLEOTIDE SEQUENCE</scope>
    <source>
        <strain evidence="1">CttFh17</strain>
    </source>
</reference>
<accession>A0A8S5NK64</accession>
<protein>
    <submittedName>
        <fullName evidence="1">Uncharacterized protein</fullName>
    </submittedName>
</protein>
<sequence>MLFPFTPLHNKRAASEETALSKTYLFNFLHR</sequence>
<evidence type="ECO:0000313" key="1">
    <source>
        <dbReference type="EMBL" id="DAD94483.1"/>
    </source>
</evidence>
<organism evidence="1">
    <name type="scientific">Siphoviridae sp. cttFh17</name>
    <dbReference type="NCBI Taxonomy" id="2826491"/>
    <lineage>
        <taxon>Viruses</taxon>
        <taxon>Duplodnaviria</taxon>
        <taxon>Heunggongvirae</taxon>
        <taxon>Uroviricota</taxon>
        <taxon>Caudoviricetes</taxon>
    </lineage>
</organism>